<reference evidence="1" key="1">
    <citation type="journal article" date="2019" name="Environ. Microbiol.">
        <title>Fungal ecological strategies reflected in gene transcription - a case study of two litter decomposers.</title>
        <authorList>
            <person name="Barbi F."/>
            <person name="Kohler A."/>
            <person name="Barry K."/>
            <person name="Baskaran P."/>
            <person name="Daum C."/>
            <person name="Fauchery L."/>
            <person name="Ihrmark K."/>
            <person name="Kuo A."/>
            <person name="LaButti K."/>
            <person name="Lipzen A."/>
            <person name="Morin E."/>
            <person name="Grigoriev I.V."/>
            <person name="Henrissat B."/>
            <person name="Lindahl B."/>
            <person name="Martin F."/>
        </authorList>
    </citation>
    <scope>NUCLEOTIDE SEQUENCE</scope>
    <source>
        <strain evidence="1">JB14</strain>
    </source>
</reference>
<organism evidence="1 2">
    <name type="scientific">Gymnopus androsaceus JB14</name>
    <dbReference type="NCBI Taxonomy" id="1447944"/>
    <lineage>
        <taxon>Eukaryota</taxon>
        <taxon>Fungi</taxon>
        <taxon>Dikarya</taxon>
        <taxon>Basidiomycota</taxon>
        <taxon>Agaricomycotina</taxon>
        <taxon>Agaricomycetes</taxon>
        <taxon>Agaricomycetidae</taxon>
        <taxon>Agaricales</taxon>
        <taxon>Marasmiineae</taxon>
        <taxon>Omphalotaceae</taxon>
        <taxon>Gymnopus</taxon>
    </lineage>
</organism>
<sequence length="284" mass="30547">VLMVPGTGELASKFFEPNLGKLAQGNKWNVCYLDVPNDSVGDMQVNAEYVAFAIGSLFRSTNSKIRIVAHSQGCTNVQWALTFWPSGRTKVASFVAMGPAWEGTTISGLINHIRAALANGKEVASVVQQTTGSKFLEALKKHGGLEMHVPTTSIMTNTDEIVIPYSSGEKLKGATNIVVQKICSKTGFKGIVDHFTLVTNSISQFAMLDAFASKNGMADLEAIEKDKTNLCADPALWTRFTRIVGLVVTFAPKMVKSVKETVFTGDGKATIVTAEPPLKPYAAK</sequence>
<gene>
    <name evidence="1" type="ORF">BT96DRAFT_1082692</name>
</gene>
<protein>
    <submittedName>
        <fullName evidence="1">Alpha/beta-hydrolase</fullName>
    </submittedName>
</protein>
<dbReference type="InterPro" id="IPR053228">
    <property type="entry name" value="Stereospecific_Lipase"/>
</dbReference>
<dbReference type="PANTHER" id="PTHR37574:SF1">
    <property type="entry name" value="LIPASE B"/>
    <property type="match status" value="1"/>
</dbReference>
<accession>A0A6A4GNM0</accession>
<proteinExistence type="predicted"/>
<dbReference type="OrthoDB" id="4605274at2759"/>
<feature type="non-terminal residue" evidence="1">
    <location>
        <position position="1"/>
    </location>
</feature>
<dbReference type="AlphaFoldDB" id="A0A6A4GNM0"/>
<evidence type="ECO:0000313" key="1">
    <source>
        <dbReference type="EMBL" id="KAE9386857.1"/>
    </source>
</evidence>
<dbReference type="Proteomes" id="UP000799118">
    <property type="component" value="Unassembled WGS sequence"/>
</dbReference>
<dbReference type="Gene3D" id="3.40.50.1820">
    <property type="entry name" value="alpha/beta hydrolase"/>
    <property type="match status" value="1"/>
</dbReference>
<keyword evidence="2" id="KW-1185">Reference proteome</keyword>
<dbReference type="InterPro" id="IPR029058">
    <property type="entry name" value="AB_hydrolase_fold"/>
</dbReference>
<dbReference type="PANTHER" id="PTHR37574">
    <property type="entry name" value="LIPASE B"/>
    <property type="match status" value="1"/>
</dbReference>
<evidence type="ECO:0000313" key="2">
    <source>
        <dbReference type="Proteomes" id="UP000799118"/>
    </source>
</evidence>
<dbReference type="SUPFAM" id="SSF53474">
    <property type="entry name" value="alpha/beta-Hydrolases"/>
    <property type="match status" value="1"/>
</dbReference>
<dbReference type="EMBL" id="ML769843">
    <property type="protein sequence ID" value="KAE9386857.1"/>
    <property type="molecule type" value="Genomic_DNA"/>
</dbReference>
<name>A0A6A4GNM0_9AGAR</name>